<dbReference type="GO" id="GO:0003677">
    <property type="term" value="F:DNA binding"/>
    <property type="evidence" value="ECO:0007669"/>
    <property type="project" value="UniProtKB-KW"/>
</dbReference>
<keyword evidence="3" id="KW-0804">Transcription</keyword>
<feature type="domain" description="HTH gntR-type" evidence="4">
    <location>
        <begin position="10"/>
        <end position="78"/>
    </location>
</feature>
<dbReference type="SUPFAM" id="SSF48008">
    <property type="entry name" value="GntR ligand-binding domain-like"/>
    <property type="match status" value="1"/>
</dbReference>
<dbReference type="SUPFAM" id="SSF46785">
    <property type="entry name" value="Winged helix' DNA-binding domain"/>
    <property type="match status" value="1"/>
</dbReference>
<accession>A0A7C9RC68</accession>
<evidence type="ECO:0000256" key="1">
    <source>
        <dbReference type="ARBA" id="ARBA00023015"/>
    </source>
</evidence>
<protein>
    <submittedName>
        <fullName evidence="5">FadR family transcriptional regulator</fullName>
    </submittedName>
</protein>
<keyword evidence="1" id="KW-0805">Transcription regulation</keyword>
<dbReference type="PANTHER" id="PTHR43537">
    <property type="entry name" value="TRANSCRIPTIONAL REGULATOR, GNTR FAMILY"/>
    <property type="match status" value="1"/>
</dbReference>
<keyword evidence="2" id="KW-0238">DNA-binding</keyword>
<dbReference type="PRINTS" id="PR00035">
    <property type="entry name" value="HTHGNTR"/>
</dbReference>
<dbReference type="InterPro" id="IPR036388">
    <property type="entry name" value="WH-like_DNA-bd_sf"/>
</dbReference>
<dbReference type="CDD" id="cd07377">
    <property type="entry name" value="WHTH_GntR"/>
    <property type="match status" value="1"/>
</dbReference>
<dbReference type="SMART" id="SM00895">
    <property type="entry name" value="FCD"/>
    <property type="match status" value="1"/>
</dbReference>
<dbReference type="EMBL" id="JAAMRR010000026">
    <property type="protein sequence ID" value="NGX93764.1"/>
    <property type="molecule type" value="Genomic_DNA"/>
</dbReference>
<gene>
    <name evidence="5" type="ORF">G4V63_00480</name>
</gene>
<dbReference type="Gene3D" id="1.20.120.530">
    <property type="entry name" value="GntR ligand-binding domain-like"/>
    <property type="match status" value="1"/>
</dbReference>
<comment type="caution">
    <text evidence="5">The sequence shown here is derived from an EMBL/GenBank/DDBJ whole genome shotgun (WGS) entry which is preliminary data.</text>
</comment>
<reference evidence="5" key="1">
    <citation type="submission" date="2020-02" db="EMBL/GenBank/DDBJ databases">
        <title>Draft genome sequence of Candidatus Afipia apatlaquensis IBT-C3, a potential strain for decolorization of textile dyes.</title>
        <authorList>
            <person name="Sanchez-Reyes A."/>
            <person name="Breton-Deval L."/>
            <person name="Mangelson H."/>
            <person name="Sanchez-Flores A."/>
        </authorList>
    </citation>
    <scope>NUCLEOTIDE SEQUENCE [LARGE SCALE GENOMIC DNA]</scope>
    <source>
        <strain evidence="5">IBT-C3</strain>
    </source>
</reference>
<keyword evidence="6" id="KW-1185">Reference proteome</keyword>
<sequence length="243" mass="28219">MIERNRTDKPEPPANAIGKILSFIRERRYQPSERLPSERDFAEKFDTSRGAVREALAALEAMRVIERRPNSGIYLRNSGDSSIEALVLHAESGLPFQADEIADVFEVRRMLEVQAVRLACTRRTPDNIRDLRAILGDTEKRLAKKQTIEREDEAFHLAIFAATKNDVLIRVVKSFYELSRQRRRIYFADHSRGRRSYEDHCEILEAIEGWRVGQAEQKMNEHLSQTVETWQTLLGEQKIPSRR</sequence>
<dbReference type="Gene3D" id="1.10.10.10">
    <property type="entry name" value="Winged helix-like DNA-binding domain superfamily/Winged helix DNA-binding domain"/>
    <property type="match status" value="1"/>
</dbReference>
<dbReference type="InterPro" id="IPR036390">
    <property type="entry name" value="WH_DNA-bd_sf"/>
</dbReference>
<dbReference type="SMART" id="SM00345">
    <property type="entry name" value="HTH_GNTR"/>
    <property type="match status" value="1"/>
</dbReference>
<dbReference type="PANTHER" id="PTHR43537:SF5">
    <property type="entry name" value="UXU OPERON TRANSCRIPTIONAL REGULATOR"/>
    <property type="match status" value="1"/>
</dbReference>
<dbReference type="Pfam" id="PF00392">
    <property type="entry name" value="GntR"/>
    <property type="match status" value="1"/>
</dbReference>
<evidence type="ECO:0000259" key="4">
    <source>
        <dbReference type="PROSITE" id="PS50949"/>
    </source>
</evidence>
<evidence type="ECO:0000256" key="3">
    <source>
        <dbReference type="ARBA" id="ARBA00023163"/>
    </source>
</evidence>
<dbReference type="Proteomes" id="UP000480266">
    <property type="component" value="Unassembled WGS sequence"/>
</dbReference>
<name>A0A7C9RC68_9BRAD</name>
<organism evidence="5 6">
    <name type="scientific">Candidatus Afipia apatlaquensis</name>
    <dbReference type="NCBI Taxonomy" id="2712852"/>
    <lineage>
        <taxon>Bacteria</taxon>
        <taxon>Pseudomonadati</taxon>
        <taxon>Pseudomonadota</taxon>
        <taxon>Alphaproteobacteria</taxon>
        <taxon>Hyphomicrobiales</taxon>
        <taxon>Nitrobacteraceae</taxon>
        <taxon>Afipia</taxon>
    </lineage>
</organism>
<evidence type="ECO:0000256" key="2">
    <source>
        <dbReference type="ARBA" id="ARBA00023125"/>
    </source>
</evidence>
<dbReference type="InterPro" id="IPR011711">
    <property type="entry name" value="GntR_C"/>
</dbReference>
<dbReference type="AlphaFoldDB" id="A0A7C9RC68"/>
<dbReference type="InterPro" id="IPR008920">
    <property type="entry name" value="TF_FadR/GntR_C"/>
</dbReference>
<proteinExistence type="predicted"/>
<dbReference type="Pfam" id="PF07729">
    <property type="entry name" value="FCD"/>
    <property type="match status" value="1"/>
</dbReference>
<dbReference type="GO" id="GO:0003700">
    <property type="term" value="F:DNA-binding transcription factor activity"/>
    <property type="evidence" value="ECO:0007669"/>
    <property type="project" value="InterPro"/>
</dbReference>
<dbReference type="InterPro" id="IPR000524">
    <property type="entry name" value="Tscrpt_reg_HTH_GntR"/>
</dbReference>
<evidence type="ECO:0000313" key="5">
    <source>
        <dbReference type="EMBL" id="NGX93764.1"/>
    </source>
</evidence>
<dbReference type="PROSITE" id="PS50949">
    <property type="entry name" value="HTH_GNTR"/>
    <property type="match status" value="1"/>
</dbReference>
<evidence type="ECO:0000313" key="6">
    <source>
        <dbReference type="Proteomes" id="UP000480266"/>
    </source>
</evidence>